<dbReference type="RefSeq" id="WP_146511590.1">
    <property type="nucleotide sequence ID" value="NZ_SIHI01000024.1"/>
</dbReference>
<keyword evidence="2 7" id="KW-0489">Methyltransferase</keyword>
<comment type="catalytic activity">
    <reaction evidence="7">
        <text>guanosine(18) in tRNA + S-adenosyl-L-methionine = 2'-O-methylguanosine(18) in tRNA + S-adenosyl-L-homocysteine + H(+)</text>
        <dbReference type="Rhea" id="RHEA:20077"/>
        <dbReference type="Rhea" id="RHEA-COMP:10190"/>
        <dbReference type="Rhea" id="RHEA-COMP:10192"/>
        <dbReference type="ChEBI" id="CHEBI:15378"/>
        <dbReference type="ChEBI" id="CHEBI:57856"/>
        <dbReference type="ChEBI" id="CHEBI:59789"/>
        <dbReference type="ChEBI" id="CHEBI:74269"/>
        <dbReference type="ChEBI" id="CHEBI:74445"/>
        <dbReference type="EC" id="2.1.1.34"/>
    </reaction>
</comment>
<keyword evidence="6 7" id="KW-0694">RNA-binding</keyword>
<evidence type="ECO:0000256" key="6">
    <source>
        <dbReference type="ARBA" id="ARBA00022884"/>
    </source>
</evidence>
<evidence type="ECO:0000313" key="9">
    <source>
        <dbReference type="EMBL" id="TWT47093.1"/>
    </source>
</evidence>
<evidence type="ECO:0000256" key="4">
    <source>
        <dbReference type="ARBA" id="ARBA00022691"/>
    </source>
</evidence>
<feature type="domain" description="tRNA/rRNA methyltransferase SpoU type" evidence="8">
    <location>
        <begin position="35"/>
        <end position="177"/>
    </location>
</feature>
<dbReference type="InterPro" id="IPR001537">
    <property type="entry name" value="SpoU_MeTrfase"/>
</dbReference>
<dbReference type="EC" id="2.1.1.34" evidence="7"/>
<dbReference type="GO" id="GO:0002938">
    <property type="term" value="P:tRNA guanine ribose methylation"/>
    <property type="evidence" value="ECO:0007669"/>
    <property type="project" value="UniProtKB-UniRule"/>
</dbReference>
<dbReference type="SUPFAM" id="SSF75217">
    <property type="entry name" value="alpha/beta knot"/>
    <property type="match status" value="1"/>
</dbReference>
<keyword evidence="4 7" id="KW-0949">S-adenosyl-L-methionine</keyword>
<evidence type="ECO:0000259" key="8">
    <source>
        <dbReference type="Pfam" id="PF00588"/>
    </source>
</evidence>
<comment type="caution">
    <text evidence="9">The sequence shown here is derived from an EMBL/GenBank/DDBJ whole genome shotgun (WGS) entry which is preliminary data.</text>
</comment>
<dbReference type="OrthoDB" id="9794400at2"/>
<dbReference type="AlphaFoldDB" id="A0A5C5W9X7"/>
<evidence type="ECO:0000256" key="3">
    <source>
        <dbReference type="ARBA" id="ARBA00022679"/>
    </source>
</evidence>
<gene>
    <name evidence="7 9" type="primary">trmH</name>
    <name evidence="9" type="ORF">KOR42_42060</name>
</gene>
<keyword evidence="5 7" id="KW-0819">tRNA processing</keyword>
<dbReference type="GO" id="GO:0000049">
    <property type="term" value="F:tRNA binding"/>
    <property type="evidence" value="ECO:0007669"/>
    <property type="project" value="UniProtKB-UniRule"/>
</dbReference>
<comment type="function">
    <text evidence="7">Catalyzes the 2'-O methylation of guanosine at position 18 in tRNA.</text>
</comment>
<dbReference type="PANTHER" id="PTHR43453:SF1">
    <property type="entry name" value="TRNA_RRNA METHYLTRANSFERASE SPOU TYPE DOMAIN-CONTAINING PROTEIN"/>
    <property type="match status" value="1"/>
</dbReference>
<evidence type="ECO:0000256" key="7">
    <source>
        <dbReference type="HAMAP-Rule" id="MF_02060"/>
    </source>
</evidence>
<comment type="caution">
    <text evidence="7">Lacks conserved residue(s) required for the propagation of feature annotation.</text>
</comment>
<dbReference type="Proteomes" id="UP000317243">
    <property type="component" value="Unassembled WGS sequence"/>
</dbReference>
<dbReference type="InterPro" id="IPR029026">
    <property type="entry name" value="tRNA_m1G_MTases_N"/>
</dbReference>
<organism evidence="9 10">
    <name type="scientific">Thalassoglobus neptunius</name>
    <dbReference type="NCBI Taxonomy" id="1938619"/>
    <lineage>
        <taxon>Bacteria</taxon>
        <taxon>Pseudomonadati</taxon>
        <taxon>Planctomycetota</taxon>
        <taxon>Planctomycetia</taxon>
        <taxon>Planctomycetales</taxon>
        <taxon>Planctomycetaceae</taxon>
        <taxon>Thalassoglobus</taxon>
    </lineage>
</organism>
<evidence type="ECO:0000313" key="10">
    <source>
        <dbReference type="Proteomes" id="UP000317243"/>
    </source>
</evidence>
<feature type="binding site" evidence="7">
    <location>
        <position position="158"/>
    </location>
    <ligand>
        <name>S-adenosyl-L-methionine</name>
        <dbReference type="ChEBI" id="CHEBI:59789"/>
    </ligand>
</feature>
<dbReference type="CDD" id="cd18092">
    <property type="entry name" value="SpoU-like_TrmH"/>
    <property type="match status" value="1"/>
</dbReference>
<dbReference type="InterPro" id="IPR029028">
    <property type="entry name" value="Alpha/beta_knot_MTases"/>
</dbReference>
<name>A0A5C5W9X7_9PLAN</name>
<keyword evidence="3 7" id="KW-0808">Transferase</keyword>
<evidence type="ECO:0000256" key="1">
    <source>
        <dbReference type="ARBA" id="ARBA00022555"/>
    </source>
</evidence>
<sequence>MAEYEVALQEFLNEFLTPNRRQRIAEVLDQRIASLALMLFDVYQSHNASAVLRSCDAFGVQDVYVVEQEKEFSPNRDIARGSDRWLTIQRDSGPGAMERSLASLDQNGFRLVAMVPESSGSQTVASLPVEENLVLAFGTEKTGLPEEIIERAEYRAYLPMYGFVESCNVSVAAALAMQELGAKVRNSRQEWQICSERKRKLMLDWTKKSIPNVAAIEKRFRSSWKQGALD</sequence>
<accession>A0A5C5W9X7</accession>
<dbReference type="EMBL" id="SIHI01000024">
    <property type="protein sequence ID" value="TWT47093.1"/>
    <property type="molecule type" value="Genomic_DNA"/>
</dbReference>
<keyword evidence="1 7" id="KW-0820">tRNA-binding</keyword>
<dbReference type="InterPro" id="IPR033671">
    <property type="entry name" value="TrmH"/>
</dbReference>
<evidence type="ECO:0000256" key="2">
    <source>
        <dbReference type="ARBA" id="ARBA00022603"/>
    </source>
</evidence>
<dbReference type="PANTHER" id="PTHR43453">
    <property type="entry name" value="RRNA METHYLASE-LIKE"/>
    <property type="match status" value="1"/>
</dbReference>
<keyword evidence="10" id="KW-1185">Reference proteome</keyword>
<reference evidence="9 10" key="1">
    <citation type="submission" date="2019-02" db="EMBL/GenBank/DDBJ databases">
        <title>Deep-cultivation of Planctomycetes and their phenomic and genomic characterization uncovers novel biology.</title>
        <authorList>
            <person name="Wiegand S."/>
            <person name="Jogler M."/>
            <person name="Boedeker C."/>
            <person name="Pinto D."/>
            <person name="Vollmers J."/>
            <person name="Rivas-Marin E."/>
            <person name="Kohn T."/>
            <person name="Peeters S.H."/>
            <person name="Heuer A."/>
            <person name="Rast P."/>
            <person name="Oberbeckmann S."/>
            <person name="Bunk B."/>
            <person name="Jeske O."/>
            <person name="Meyerdierks A."/>
            <person name="Storesund J.E."/>
            <person name="Kallscheuer N."/>
            <person name="Luecker S."/>
            <person name="Lage O.M."/>
            <person name="Pohl T."/>
            <person name="Merkel B.J."/>
            <person name="Hornburger P."/>
            <person name="Mueller R.-W."/>
            <person name="Bruemmer F."/>
            <person name="Labrenz M."/>
            <person name="Spormann A.M."/>
            <person name="Op Den Camp H."/>
            <person name="Overmann J."/>
            <person name="Amann R."/>
            <person name="Jetten M.S.M."/>
            <person name="Mascher T."/>
            <person name="Medema M.H."/>
            <person name="Devos D.P."/>
            <person name="Kaster A.-K."/>
            <person name="Ovreas L."/>
            <person name="Rohde M."/>
            <person name="Galperin M.Y."/>
            <person name="Jogler C."/>
        </authorList>
    </citation>
    <scope>NUCLEOTIDE SEQUENCE [LARGE SCALE GENOMIC DNA]</scope>
    <source>
        <strain evidence="9 10">KOR42</strain>
    </source>
</reference>
<dbReference type="Gene3D" id="3.40.1280.10">
    <property type="match status" value="1"/>
</dbReference>
<dbReference type="Pfam" id="PF00588">
    <property type="entry name" value="SpoU_methylase"/>
    <property type="match status" value="1"/>
</dbReference>
<evidence type="ECO:0000256" key="5">
    <source>
        <dbReference type="ARBA" id="ARBA00022694"/>
    </source>
</evidence>
<protein>
    <recommendedName>
        <fullName evidence="7">tRNA (guanosine(18)-2'-O)-methyltransferase</fullName>
        <ecNumber evidence="7">2.1.1.34</ecNumber>
    </recommendedName>
    <alternativeName>
        <fullName evidence="7">tRNA [Gm18] methyltransferase</fullName>
    </alternativeName>
</protein>
<proteinExistence type="inferred from homology"/>
<dbReference type="GO" id="GO:0141100">
    <property type="term" value="F:tRNA (guanine(18)-2'-O)-methyltransferase activity"/>
    <property type="evidence" value="ECO:0007669"/>
    <property type="project" value="UniProtKB-UniRule"/>
</dbReference>
<dbReference type="HAMAP" id="MF_02060">
    <property type="entry name" value="tRNA_methyltr_TrmH"/>
    <property type="match status" value="1"/>
</dbReference>
<comment type="similarity">
    <text evidence="7">Belongs to the class IV-like SAM-binding methyltransferase superfamily. RNA methyltransferase TrmH family.</text>
</comment>